<evidence type="ECO:0000256" key="1">
    <source>
        <dbReference type="ARBA" id="ARBA00006174"/>
    </source>
</evidence>
<dbReference type="InterPro" id="IPR045336">
    <property type="entry name" value="MmgE_PrpD_N"/>
</dbReference>
<dbReference type="AlphaFoldDB" id="A0A2X3ML74"/>
<keyword evidence="5" id="KW-1185">Reference proteome</keyword>
<evidence type="ECO:0000259" key="2">
    <source>
        <dbReference type="Pfam" id="PF03972"/>
    </source>
</evidence>
<dbReference type="InterPro" id="IPR005656">
    <property type="entry name" value="MmgE_PrpD"/>
</dbReference>
<dbReference type="Pfam" id="PF19305">
    <property type="entry name" value="MmgE_PrpD_C"/>
    <property type="match status" value="1"/>
</dbReference>
<dbReference type="PANTHER" id="PTHR16943:SF8">
    <property type="entry name" value="2-METHYLCITRATE DEHYDRATASE"/>
    <property type="match status" value="1"/>
</dbReference>
<evidence type="ECO:0000313" key="5">
    <source>
        <dbReference type="Proteomes" id="UP000249818"/>
    </source>
</evidence>
<dbReference type="Gene3D" id="1.10.4100.10">
    <property type="entry name" value="2-methylcitrate dehydratase PrpD"/>
    <property type="match status" value="1"/>
</dbReference>
<feature type="domain" description="MmgE/PrpD N-terminal" evidence="2">
    <location>
        <begin position="6"/>
        <end position="243"/>
    </location>
</feature>
<dbReference type="EMBL" id="LS483254">
    <property type="protein sequence ID" value="SQD92895.1"/>
    <property type="molecule type" value="Genomic_DNA"/>
</dbReference>
<comment type="similarity">
    <text evidence="1">Belongs to the PrpD family.</text>
</comment>
<dbReference type="Gene3D" id="3.30.1330.120">
    <property type="entry name" value="2-methylcitrate dehydratase PrpD"/>
    <property type="match status" value="1"/>
</dbReference>
<dbReference type="InterPro" id="IPR042183">
    <property type="entry name" value="MmgE/PrpD_sf_1"/>
</dbReference>
<sequence>MDTISRQLARFARELRYGDIPAAARSEAKRFLLDSIGCALAAQGLPDTEAAHRYVGKLGGAGQATVLGYGTRTNLPLAALMNSLLIRALDYNDIYWKQDPSHPSDLIPAALAPAEVRGLTGKDLLVGIVLAYELEMRLCLAAHPGIREVGWHHASLTQFASPLVAGRMLGLSLDELVAAVGISGSSHFTLGGVVAGKLTNMKNAADPLAVEAGVRAALLAAEGYTGPGEVFEGKEGLFQVLHTVKWDPEALVSGLGQKFLITECAYKAFPTEALTHQPITAVLALRAEHAIEPRAVASVLVETTARGADILSDPEKYHPTTKETADHSLPYCIAVALAKGNVLPSDFTAEALGDPLVRELLGKIKVVKNPEIDALFPKVKRAIVTIALADGRSFRRVEDFAKGEPERPLSDAELLAKFRANVGDALPEREREELIGATLAVEEFASVRDYTRLVVRRPG</sequence>
<dbReference type="InterPro" id="IPR045337">
    <property type="entry name" value="MmgE_PrpD_C"/>
</dbReference>
<name>A0A2X3ML74_9BACT</name>
<organism evidence="4 5">
    <name type="scientific">Candidatus Bipolaricaulis anaerobius</name>
    <dbReference type="NCBI Taxonomy" id="2026885"/>
    <lineage>
        <taxon>Bacteria</taxon>
        <taxon>Candidatus Bipolaricaulota</taxon>
        <taxon>Candidatus Bipolaricaulia</taxon>
        <taxon>Candidatus Bipolaricaulales</taxon>
        <taxon>Candidatus Bipolaricaulaceae</taxon>
        <taxon>Candidatus Bipolaricaulis</taxon>
    </lineage>
</organism>
<dbReference type="PANTHER" id="PTHR16943">
    <property type="entry name" value="2-METHYLCITRATE DEHYDRATASE-RELATED"/>
    <property type="match status" value="1"/>
</dbReference>
<dbReference type="OrthoDB" id="9797528at2"/>
<evidence type="ECO:0000313" key="4">
    <source>
        <dbReference type="EMBL" id="SQD92895.1"/>
    </source>
</evidence>
<proteinExistence type="inferred from homology"/>
<feature type="domain" description="MmgE/PrpD C-terminal" evidence="3">
    <location>
        <begin position="269"/>
        <end position="435"/>
    </location>
</feature>
<dbReference type="InterPro" id="IPR042188">
    <property type="entry name" value="MmgE/PrpD_sf_2"/>
</dbReference>
<protein>
    <submittedName>
        <fullName evidence="4">MmgE/PrpD</fullName>
    </submittedName>
</protein>
<dbReference type="Proteomes" id="UP000249818">
    <property type="component" value="Chromosome BARAN1"/>
</dbReference>
<dbReference type="SUPFAM" id="SSF103378">
    <property type="entry name" value="2-methylcitrate dehydratase PrpD"/>
    <property type="match status" value="1"/>
</dbReference>
<dbReference type="GO" id="GO:0016829">
    <property type="term" value="F:lyase activity"/>
    <property type="evidence" value="ECO:0007669"/>
    <property type="project" value="InterPro"/>
</dbReference>
<dbReference type="InterPro" id="IPR036148">
    <property type="entry name" value="MmgE/PrpD_sf"/>
</dbReference>
<reference evidence="5" key="1">
    <citation type="submission" date="2018-05" db="EMBL/GenBank/DDBJ databases">
        <authorList>
            <person name="Hao L."/>
        </authorList>
    </citation>
    <scope>NUCLEOTIDE SEQUENCE [LARGE SCALE GENOMIC DNA]</scope>
</reference>
<dbReference type="Pfam" id="PF03972">
    <property type="entry name" value="MmgE_PrpD_N"/>
    <property type="match status" value="1"/>
</dbReference>
<evidence type="ECO:0000259" key="3">
    <source>
        <dbReference type="Pfam" id="PF19305"/>
    </source>
</evidence>
<dbReference type="KEGG" id="bana:BARAN1_0871"/>
<accession>A0A2X3ML74</accession>
<gene>
    <name evidence="4" type="ORF">BARAN1_0871</name>
</gene>
<dbReference type="RefSeq" id="WP_122031192.1">
    <property type="nucleotide sequence ID" value="NZ_LS483254.1"/>
</dbReference>